<name>A0A8K9WMG6_ONCMY</name>
<dbReference type="InterPro" id="IPR043504">
    <property type="entry name" value="Peptidase_S1_PA_chymotrypsin"/>
</dbReference>
<dbReference type="GO" id="GO:0031998">
    <property type="term" value="P:regulation of fatty acid beta-oxidation"/>
    <property type="evidence" value="ECO:0007669"/>
    <property type="project" value="TreeGrafter"/>
</dbReference>
<dbReference type="Gene3D" id="2.40.10.10">
    <property type="entry name" value="Trypsin-like serine proteases"/>
    <property type="match status" value="2"/>
</dbReference>
<reference evidence="2" key="2">
    <citation type="submission" date="2025-08" db="UniProtKB">
        <authorList>
            <consortium name="Ensembl"/>
        </authorList>
    </citation>
    <scope>IDENTIFICATION</scope>
</reference>
<comment type="similarity">
    <text evidence="1">Belongs to the peptidase S1B family.</text>
</comment>
<reference evidence="2" key="3">
    <citation type="submission" date="2025-09" db="UniProtKB">
        <authorList>
            <consortium name="Ensembl"/>
        </authorList>
    </citation>
    <scope>IDENTIFICATION</scope>
</reference>
<keyword evidence="3" id="KW-1185">Reference proteome</keyword>
<dbReference type="GO" id="GO:0016485">
    <property type="term" value="P:protein processing"/>
    <property type="evidence" value="ECO:0007669"/>
    <property type="project" value="InterPro"/>
</dbReference>
<keyword evidence="1" id="KW-0378">Hydrolase</keyword>
<dbReference type="PANTHER" id="PTHR21004:SF0">
    <property type="entry name" value="PEROXISOMAL LEADER PEPTIDE-PROCESSING PROTEASE"/>
    <property type="match status" value="1"/>
</dbReference>
<evidence type="ECO:0000313" key="2">
    <source>
        <dbReference type="Ensembl" id="ENSOMYP00000110474.1"/>
    </source>
</evidence>
<dbReference type="InterPro" id="IPR009003">
    <property type="entry name" value="Peptidase_S1_PA"/>
</dbReference>
<comment type="PTM">
    <text evidence="1">The full-lengh TYSND1 is the active the proteolytic processing of PTS1- and PTS2-proteins and in self-cleavage, and intermolecular self-cleavage of TYSND1 down-regulates its protease activity.</text>
</comment>
<accession>A0A8K9WMG6</accession>
<proteinExistence type="inferred from homology"/>
<dbReference type="GO" id="GO:0005777">
    <property type="term" value="C:peroxisome"/>
    <property type="evidence" value="ECO:0007669"/>
    <property type="project" value="UniProtKB-SubCell"/>
</dbReference>
<dbReference type="Ensembl" id="ENSOMYT00000146500.1">
    <property type="protein sequence ID" value="ENSOMYP00000110474.1"/>
    <property type="gene ID" value="ENSOMYG00000047470.2"/>
</dbReference>
<dbReference type="Pfam" id="PF13365">
    <property type="entry name" value="Trypsin_2"/>
    <property type="match status" value="1"/>
</dbReference>
<keyword evidence="1" id="KW-0645">Protease</keyword>
<dbReference type="GO" id="GO:0004252">
    <property type="term" value="F:serine-type endopeptidase activity"/>
    <property type="evidence" value="ECO:0007669"/>
    <property type="project" value="InterPro"/>
</dbReference>
<comment type="subcellular location">
    <subcellularLocation>
        <location evidence="1">Peroxisome</location>
    </subcellularLocation>
</comment>
<reference evidence="2" key="1">
    <citation type="submission" date="2020-07" db="EMBL/GenBank/DDBJ databases">
        <title>A long reads based de novo assembly of the rainbow trout Arlee double haploid line genome.</title>
        <authorList>
            <person name="Gao G."/>
            <person name="Palti Y."/>
        </authorList>
    </citation>
    <scope>NUCLEOTIDE SEQUENCE [LARGE SCALE GENOMIC DNA]</scope>
</reference>
<dbReference type="SUPFAM" id="SSF50494">
    <property type="entry name" value="Trypsin-like serine proteases"/>
    <property type="match status" value="2"/>
</dbReference>
<keyword evidence="1" id="KW-0576">Peroxisome</keyword>
<protein>
    <recommendedName>
        <fullName evidence="1">Peroxisomal leader peptide-processing protease</fullName>
        <ecNumber evidence="1">3.4.21.-</ecNumber>
    </recommendedName>
</protein>
<comment type="function">
    <text evidence="1">Peroxisomal protease that mediates both the removal of the leader peptide from proteins containing a PTS2 target sequence and processes several PTS1-containing proteins. Catalyzes the processing of PTS1-proteins involved in the peroxisomal beta-oxidation of fatty acids.</text>
</comment>
<dbReference type="PANTHER" id="PTHR21004">
    <property type="entry name" value="SERINE PROTEASE-RELATED"/>
    <property type="match status" value="1"/>
</dbReference>
<dbReference type="Proteomes" id="UP000694395">
    <property type="component" value="Chromosome 1"/>
</dbReference>
<sequence>MESTEKMCCVVTVSESFSDQKPVSCSGVILNSQTSLVLCNGLIFSRFMNDKDAFSSDHRVLLPDSFSGKLKISLNIHEQRDLDRNQCAYQSCTVAESNSTSRHQHQATAQLLMLANCLEFKSAFEKIFKESDKWSFYGGEEDDDAEMVRDSEFLSWFAVLKVPDSWNDSTLRKGCAVLACGSPFGAFCPDLFMGTLSKGIISNLSGEGNALILTDARCLPGTEGGGLFVPHGDRTLLVGLIVSPLCWKASEWIGLTLVCSLQMILRNITQCVNICNPHQEIHHMQEPTDFFLALQSETETQTYPTVALVDAGQFWGSGVLVSPRLVVTYSTPIMVTVLDVLYSTKASSPYDVAVVQLRHLPPEVVVSRLATSFTPGEDVVVVGYGAFGQRCGPSLTSGILSRAIGCHGQAVMLQTTAAVQAGASGGAVVRAGSGELLGLVSSNTRDFSAKVTYPHLNFSVPMTVLEPLLWRYAQKSDIGVFRDLDTTDEGVRRVWRLQTAQSKL</sequence>
<dbReference type="EC" id="3.4.21.-" evidence="1"/>
<keyword evidence="1" id="KW-0720">Serine protease</keyword>
<dbReference type="AlphaFoldDB" id="A0A8K9WMG6"/>
<evidence type="ECO:0000313" key="3">
    <source>
        <dbReference type="Proteomes" id="UP000694395"/>
    </source>
</evidence>
<organism evidence="2 3">
    <name type="scientific">Oncorhynchus mykiss</name>
    <name type="common">Rainbow trout</name>
    <name type="synonym">Salmo gairdneri</name>
    <dbReference type="NCBI Taxonomy" id="8022"/>
    <lineage>
        <taxon>Eukaryota</taxon>
        <taxon>Metazoa</taxon>
        <taxon>Chordata</taxon>
        <taxon>Craniata</taxon>
        <taxon>Vertebrata</taxon>
        <taxon>Euteleostomi</taxon>
        <taxon>Actinopterygii</taxon>
        <taxon>Neopterygii</taxon>
        <taxon>Teleostei</taxon>
        <taxon>Protacanthopterygii</taxon>
        <taxon>Salmoniformes</taxon>
        <taxon>Salmonidae</taxon>
        <taxon>Salmoninae</taxon>
        <taxon>Oncorhynchus</taxon>
    </lineage>
</organism>
<dbReference type="GeneTree" id="ENSGT00390000014627"/>
<dbReference type="InterPro" id="IPR039245">
    <property type="entry name" value="TYSND1/DEG15"/>
</dbReference>
<evidence type="ECO:0000256" key="1">
    <source>
        <dbReference type="PIRNR" id="PIRNR037989"/>
    </source>
</evidence>